<dbReference type="SUPFAM" id="SSF52540">
    <property type="entry name" value="P-loop containing nucleoside triphosphate hydrolases"/>
    <property type="match status" value="1"/>
</dbReference>
<reference evidence="4 5" key="1">
    <citation type="submission" date="2019-10" db="EMBL/GenBank/DDBJ databases">
        <title>Cognatihalovulum marinum gen. nov. sp. nov., a new member of the family Rhodobacteraceae isolated from deep seawater of the Northwest Indian Ocean.</title>
        <authorList>
            <person name="Ruan C."/>
            <person name="Wang J."/>
            <person name="Zheng X."/>
            <person name="Song L."/>
            <person name="Zhu Y."/>
            <person name="Huang Y."/>
            <person name="Lu Z."/>
            <person name="Du W."/>
            <person name="Huang L."/>
            <person name="Dai X."/>
        </authorList>
    </citation>
    <scope>NUCLEOTIDE SEQUENCE [LARGE SCALE GENOMIC DNA]</scope>
    <source>
        <strain evidence="4 5">2CG4</strain>
    </source>
</reference>
<dbReference type="InterPro" id="IPR027417">
    <property type="entry name" value="P-loop_NTPase"/>
</dbReference>
<evidence type="ECO:0000313" key="4">
    <source>
        <dbReference type="EMBL" id="MSU91698.1"/>
    </source>
</evidence>
<gene>
    <name evidence="4" type="ORF">GE300_19140</name>
</gene>
<keyword evidence="1" id="KW-0808">Transferase</keyword>
<dbReference type="GO" id="GO:0008146">
    <property type="term" value="F:sulfotransferase activity"/>
    <property type="evidence" value="ECO:0007669"/>
    <property type="project" value="InterPro"/>
</dbReference>
<dbReference type="Proteomes" id="UP000474957">
    <property type="component" value="Unassembled WGS sequence"/>
</dbReference>
<comment type="caution">
    <text evidence="4">The sequence shown here is derived from an EMBL/GenBank/DDBJ whole genome shotgun (WGS) entry which is preliminary data.</text>
</comment>
<dbReference type="EMBL" id="WIND01000024">
    <property type="protein sequence ID" value="MSU91698.1"/>
    <property type="molecule type" value="Genomic_DNA"/>
</dbReference>
<dbReference type="PANTHER" id="PTHR10605:SF56">
    <property type="entry name" value="BIFUNCTIONAL HEPARAN SULFATE N-DEACETYLASE_N-SULFOTRANSFERASE"/>
    <property type="match status" value="1"/>
</dbReference>
<organism evidence="4 5">
    <name type="scientific">Halovulum marinum</name>
    <dbReference type="NCBI Taxonomy" id="2662447"/>
    <lineage>
        <taxon>Bacteria</taxon>
        <taxon>Pseudomonadati</taxon>
        <taxon>Pseudomonadota</taxon>
        <taxon>Alphaproteobacteria</taxon>
        <taxon>Rhodobacterales</taxon>
        <taxon>Paracoccaceae</taxon>
        <taxon>Halovulum</taxon>
    </lineage>
</organism>
<dbReference type="Gene3D" id="3.40.50.300">
    <property type="entry name" value="P-loop containing nucleotide triphosphate hydrolases"/>
    <property type="match status" value="1"/>
</dbReference>
<evidence type="ECO:0000313" key="5">
    <source>
        <dbReference type="Proteomes" id="UP000474957"/>
    </source>
</evidence>
<feature type="domain" description="Sulfotransferase" evidence="3">
    <location>
        <begin position="14"/>
        <end position="202"/>
    </location>
</feature>
<keyword evidence="5" id="KW-1185">Reference proteome</keyword>
<evidence type="ECO:0000256" key="1">
    <source>
        <dbReference type="ARBA" id="ARBA00022679"/>
    </source>
</evidence>
<sequence>MSGTGSEIGNDQYLLIIGAMKCATTSLFSYLAEHPAICPAAVKEPEYFSNQVRVHDTRNRIAAYAELWDFDPDRHAWAMEASTGYTKHEEPEAPGRVAAHGLRPRLVYAVRDPFARIESHYNFMRRHPDWRLPITHPDLVQTSNYFAHARAWTGLFGRDALLIVDYDELIRTPLVTVNRVCAFLDIAPMHTIADSSARNVTRRPKSAPERALRRAAPFLSRLPAGMKAPVRRVLEATRPQPARLTPAERAAVAETLAPDMARLHDGWGVDVARWGF</sequence>
<proteinExistence type="predicted"/>
<dbReference type="InterPro" id="IPR000863">
    <property type="entry name" value="Sulfotransferase_dom"/>
</dbReference>
<keyword evidence="2" id="KW-0325">Glycoprotein</keyword>
<dbReference type="PANTHER" id="PTHR10605">
    <property type="entry name" value="HEPARAN SULFATE SULFOTRANSFERASE"/>
    <property type="match status" value="1"/>
</dbReference>
<dbReference type="RefSeq" id="WP_154449128.1">
    <property type="nucleotide sequence ID" value="NZ_WIND01000024.1"/>
</dbReference>
<protein>
    <recommendedName>
        <fullName evidence="3">Sulfotransferase domain-containing protein</fullName>
    </recommendedName>
</protein>
<evidence type="ECO:0000256" key="2">
    <source>
        <dbReference type="ARBA" id="ARBA00023180"/>
    </source>
</evidence>
<name>A0A6L5Z541_9RHOB</name>
<evidence type="ECO:0000259" key="3">
    <source>
        <dbReference type="Pfam" id="PF00685"/>
    </source>
</evidence>
<dbReference type="Pfam" id="PF00685">
    <property type="entry name" value="Sulfotransfer_1"/>
    <property type="match status" value="1"/>
</dbReference>
<accession>A0A6L5Z541</accession>
<dbReference type="InterPro" id="IPR037359">
    <property type="entry name" value="NST/OST"/>
</dbReference>
<dbReference type="AlphaFoldDB" id="A0A6L5Z541"/>